<protein>
    <submittedName>
        <fullName evidence="1">Uncharacterized protein</fullName>
    </submittedName>
</protein>
<gene>
    <name evidence="1" type="ORF">BV22DRAFT_326446</name>
</gene>
<evidence type="ECO:0000313" key="2">
    <source>
        <dbReference type="Proteomes" id="UP000790709"/>
    </source>
</evidence>
<organism evidence="1 2">
    <name type="scientific">Leucogyrophana mollusca</name>
    <dbReference type="NCBI Taxonomy" id="85980"/>
    <lineage>
        <taxon>Eukaryota</taxon>
        <taxon>Fungi</taxon>
        <taxon>Dikarya</taxon>
        <taxon>Basidiomycota</taxon>
        <taxon>Agaricomycotina</taxon>
        <taxon>Agaricomycetes</taxon>
        <taxon>Agaricomycetidae</taxon>
        <taxon>Boletales</taxon>
        <taxon>Boletales incertae sedis</taxon>
        <taxon>Leucogyrophana</taxon>
    </lineage>
</organism>
<dbReference type="EMBL" id="MU266376">
    <property type="protein sequence ID" value="KAH7926851.1"/>
    <property type="molecule type" value="Genomic_DNA"/>
</dbReference>
<reference evidence="1" key="1">
    <citation type="journal article" date="2021" name="New Phytol.">
        <title>Evolutionary innovations through gain and loss of genes in the ectomycorrhizal Boletales.</title>
        <authorList>
            <person name="Wu G."/>
            <person name="Miyauchi S."/>
            <person name="Morin E."/>
            <person name="Kuo A."/>
            <person name="Drula E."/>
            <person name="Varga T."/>
            <person name="Kohler A."/>
            <person name="Feng B."/>
            <person name="Cao Y."/>
            <person name="Lipzen A."/>
            <person name="Daum C."/>
            <person name="Hundley H."/>
            <person name="Pangilinan J."/>
            <person name="Johnson J."/>
            <person name="Barry K."/>
            <person name="LaButti K."/>
            <person name="Ng V."/>
            <person name="Ahrendt S."/>
            <person name="Min B."/>
            <person name="Choi I.G."/>
            <person name="Park H."/>
            <person name="Plett J.M."/>
            <person name="Magnuson J."/>
            <person name="Spatafora J.W."/>
            <person name="Nagy L.G."/>
            <person name="Henrissat B."/>
            <person name="Grigoriev I.V."/>
            <person name="Yang Z.L."/>
            <person name="Xu J."/>
            <person name="Martin F.M."/>
        </authorList>
    </citation>
    <scope>NUCLEOTIDE SEQUENCE</scope>
    <source>
        <strain evidence="1">KUC20120723A-06</strain>
    </source>
</reference>
<proteinExistence type="predicted"/>
<evidence type="ECO:0000313" key="1">
    <source>
        <dbReference type="EMBL" id="KAH7926851.1"/>
    </source>
</evidence>
<sequence>MPIKANPWPIGYIGALSCSDNGCLVGIHLSCREDGLFRRVLPRYILKVSGPYDEFVTKDMIISVIVDNGSNLPPRPVPMELQIDWVFGTEGISDDEDEVPVPTEPLPYDISDTEAISDDEDEVGKSVRVKTDRGAREGFAVTIGWRLNRPCAHIEGFGKTAPPSQMLAGCSSSSKVHPREWAFKPLRKGVRVTVTATLDARRWTVSISVGRPKSAHRTSIQVADLGATLGSGRPESA</sequence>
<accession>A0ACB8BNL9</accession>
<keyword evidence="2" id="KW-1185">Reference proteome</keyword>
<dbReference type="Proteomes" id="UP000790709">
    <property type="component" value="Unassembled WGS sequence"/>
</dbReference>
<comment type="caution">
    <text evidence="1">The sequence shown here is derived from an EMBL/GenBank/DDBJ whole genome shotgun (WGS) entry which is preliminary data.</text>
</comment>
<name>A0ACB8BNL9_9AGAM</name>